<name>A0AAE0EY77_9CHLO</name>
<proteinExistence type="predicted"/>
<dbReference type="Proteomes" id="UP001190700">
    <property type="component" value="Unassembled WGS sequence"/>
</dbReference>
<dbReference type="AlphaFoldDB" id="A0AAE0EY77"/>
<keyword evidence="4" id="KW-1185">Reference proteome</keyword>
<evidence type="ECO:0000313" key="3">
    <source>
        <dbReference type="EMBL" id="KAK3247080.1"/>
    </source>
</evidence>
<dbReference type="EMBL" id="LGRX02032885">
    <property type="protein sequence ID" value="KAK3243400.1"/>
    <property type="molecule type" value="Genomic_DNA"/>
</dbReference>
<feature type="compositionally biased region" description="Acidic residues" evidence="1">
    <location>
        <begin position="135"/>
        <end position="158"/>
    </location>
</feature>
<evidence type="ECO:0000256" key="1">
    <source>
        <dbReference type="SAM" id="MobiDB-lite"/>
    </source>
</evidence>
<feature type="compositionally biased region" description="Basic and acidic residues" evidence="1">
    <location>
        <begin position="1"/>
        <end position="24"/>
    </location>
</feature>
<accession>A0AAE0EY77</accession>
<gene>
    <name evidence="3" type="ORF">CYMTET_43408</name>
    <name evidence="2" type="ORF">CYMTET_46943</name>
</gene>
<feature type="region of interest" description="Disordered" evidence="1">
    <location>
        <begin position="1"/>
        <end position="165"/>
    </location>
</feature>
<evidence type="ECO:0000313" key="4">
    <source>
        <dbReference type="Proteomes" id="UP001190700"/>
    </source>
</evidence>
<feature type="compositionally biased region" description="Polar residues" evidence="1">
    <location>
        <begin position="85"/>
        <end position="97"/>
    </location>
</feature>
<evidence type="ECO:0000313" key="2">
    <source>
        <dbReference type="EMBL" id="KAK3243400.1"/>
    </source>
</evidence>
<reference evidence="2" key="2">
    <citation type="submission" date="2023-06" db="EMBL/GenBank/DDBJ databases">
        <title>Long-read-based genome assembly of the green algal bacterivore Cymbomonas tetramitiformis.</title>
        <authorList>
            <person name="Gyaltshen Y."/>
            <person name="Rozenberg A."/>
            <person name="Paasch A."/>
            <person name="Burns J.A."/>
            <person name="Warring S."/>
            <person name="Larson R."/>
            <person name="Maurer-Alcala X."/>
            <person name="Dacks J."/>
            <person name="Kim E."/>
        </authorList>
    </citation>
    <scope>NUCLEOTIDE SEQUENCE</scope>
    <source>
        <strain evidence="2">PLY_AMNH</strain>
    </source>
</reference>
<protein>
    <submittedName>
        <fullName evidence="2">Uncharacterized protein</fullName>
    </submittedName>
</protein>
<organism evidence="2 4">
    <name type="scientific">Cymbomonas tetramitiformis</name>
    <dbReference type="NCBI Taxonomy" id="36881"/>
    <lineage>
        <taxon>Eukaryota</taxon>
        <taxon>Viridiplantae</taxon>
        <taxon>Chlorophyta</taxon>
        <taxon>Pyramimonadophyceae</taxon>
        <taxon>Pyramimonadales</taxon>
        <taxon>Pyramimonadaceae</taxon>
        <taxon>Cymbomonas</taxon>
    </lineage>
</organism>
<dbReference type="EMBL" id="LGRX02029236">
    <property type="protein sequence ID" value="KAK3247080.1"/>
    <property type="molecule type" value="Genomic_DNA"/>
</dbReference>
<comment type="caution">
    <text evidence="2">The sequence shown here is derived from an EMBL/GenBank/DDBJ whole genome shotgun (WGS) entry which is preliminary data.</text>
</comment>
<reference evidence="2 4" key="1">
    <citation type="journal article" date="2015" name="Genome Biol. Evol.">
        <title>Comparative Genomics of a Bacterivorous Green Alga Reveals Evolutionary Causalities and Consequences of Phago-Mixotrophic Mode of Nutrition.</title>
        <authorList>
            <person name="Burns J.A."/>
            <person name="Paasch A."/>
            <person name="Narechania A."/>
            <person name="Kim E."/>
        </authorList>
    </citation>
    <scope>NUCLEOTIDE SEQUENCE [LARGE SCALE GENOMIC DNA]</scope>
    <source>
        <strain evidence="2">PLY_AMNH</strain>
    </source>
</reference>
<sequence>MKRTALHEAAERPESQRSIKDFYSAKRSRPSHTSMGLKGKPAAHRHTTPYHEDFDAAVTSSRQPEEEVATRDTAGARPGKENGRNEQASKQTSTLSALVNLRHSEPDANGVGSDTGPLTLASGVQESSPLQFEREELDDSSDSDSECSSDEEEDGEAEAPERLCTLSDGDSCQTPLLDAVCWRFYRLVQAVRAVEFELRSWGEASGCFDETSNERVKMLRGCRLQLLLQLRRILSALHLTMRKSTLKAAGEAKATS</sequence>